<feature type="region of interest" description="Disordered" evidence="8">
    <location>
        <begin position="1"/>
        <end position="36"/>
    </location>
</feature>
<organism evidence="9 10">
    <name type="scientific">Iris pallida</name>
    <name type="common">Sweet iris</name>
    <dbReference type="NCBI Taxonomy" id="29817"/>
    <lineage>
        <taxon>Eukaryota</taxon>
        <taxon>Viridiplantae</taxon>
        <taxon>Streptophyta</taxon>
        <taxon>Embryophyta</taxon>
        <taxon>Tracheophyta</taxon>
        <taxon>Spermatophyta</taxon>
        <taxon>Magnoliopsida</taxon>
        <taxon>Liliopsida</taxon>
        <taxon>Asparagales</taxon>
        <taxon>Iridaceae</taxon>
        <taxon>Iridoideae</taxon>
        <taxon>Irideae</taxon>
        <taxon>Iris</taxon>
    </lineage>
</organism>
<dbReference type="SUPFAM" id="SSF47928">
    <property type="entry name" value="N-terminal domain of the delta subunit of the F1F0-ATP synthase"/>
    <property type="match status" value="1"/>
</dbReference>
<evidence type="ECO:0000256" key="2">
    <source>
        <dbReference type="ARBA" id="ARBA00007046"/>
    </source>
</evidence>
<proteinExistence type="inferred from homology"/>
<dbReference type="GO" id="GO:0016020">
    <property type="term" value="C:membrane"/>
    <property type="evidence" value="ECO:0007669"/>
    <property type="project" value="UniProtKB-SubCell"/>
</dbReference>
<evidence type="ECO:0000313" key="9">
    <source>
        <dbReference type="EMBL" id="KAJ6797399.1"/>
    </source>
</evidence>
<keyword evidence="10" id="KW-1185">Reference proteome</keyword>
<feature type="region of interest" description="Disordered" evidence="8">
    <location>
        <begin position="50"/>
        <end position="74"/>
    </location>
</feature>
<sequence length="192" mass="20316">MDALSTTTHPVSSLRPKQFLSANPNNPLHLLKPPAPQSLPLPPFANLSAKPNSASLAPRPIPARSSLRSPSHNPAAAVAKTAHCSKAATGYAAALLDVAACDGKLAAVAKDVRRFAWAVRAVLDRDEEVGEAVKGEVLTKVAEGGGFYAKLVVLVRMLVRKGKVRMVGEVMEEFGRLWGELSRAGNKPRALA</sequence>
<keyword evidence="3" id="KW-0813">Transport</keyword>
<keyword evidence="7" id="KW-0066">ATP synthesis</keyword>
<protein>
    <submittedName>
        <fullName evidence="9">Leucine-rich repeat extensin-like protein 4</fullName>
    </submittedName>
</protein>
<accession>A0AAX6E0D2</accession>
<comment type="similarity">
    <text evidence="2">Belongs to the ATPase delta chain family.</text>
</comment>
<dbReference type="Proteomes" id="UP001140949">
    <property type="component" value="Unassembled WGS sequence"/>
</dbReference>
<dbReference type="AlphaFoldDB" id="A0AAX6E0D2"/>
<evidence type="ECO:0000256" key="4">
    <source>
        <dbReference type="ARBA" id="ARBA00022781"/>
    </source>
</evidence>
<dbReference type="Gene3D" id="1.10.520.20">
    <property type="entry name" value="N-terminal domain of the delta subunit of the F1F0-ATP synthase"/>
    <property type="match status" value="1"/>
</dbReference>
<evidence type="ECO:0000256" key="6">
    <source>
        <dbReference type="ARBA" id="ARBA00023136"/>
    </source>
</evidence>
<dbReference type="InterPro" id="IPR026015">
    <property type="entry name" value="ATP_synth_OSCP/delta_N_sf"/>
</dbReference>
<keyword evidence="4" id="KW-0375">Hydrogen ion transport</keyword>
<evidence type="ECO:0000256" key="1">
    <source>
        <dbReference type="ARBA" id="ARBA00004370"/>
    </source>
</evidence>
<dbReference type="PANTHER" id="PTHR11910">
    <property type="entry name" value="ATP SYNTHASE DELTA CHAIN"/>
    <property type="match status" value="1"/>
</dbReference>
<comment type="subcellular location">
    <subcellularLocation>
        <location evidence="1">Membrane</location>
    </subcellularLocation>
</comment>
<dbReference type="EMBL" id="JANAVB010040820">
    <property type="protein sequence ID" value="KAJ6797399.1"/>
    <property type="molecule type" value="Genomic_DNA"/>
</dbReference>
<keyword evidence="5" id="KW-0406">Ion transport</keyword>
<dbReference type="GO" id="GO:0046933">
    <property type="term" value="F:proton-transporting ATP synthase activity, rotational mechanism"/>
    <property type="evidence" value="ECO:0007669"/>
    <property type="project" value="InterPro"/>
</dbReference>
<dbReference type="InterPro" id="IPR000711">
    <property type="entry name" value="ATPase_OSCP/dsu"/>
</dbReference>
<reference evidence="9" key="1">
    <citation type="journal article" date="2023" name="GigaByte">
        <title>Genome assembly of the bearded iris, Iris pallida Lam.</title>
        <authorList>
            <person name="Bruccoleri R.E."/>
            <person name="Oakeley E.J."/>
            <person name="Faust A.M.E."/>
            <person name="Altorfer M."/>
            <person name="Dessus-Babus S."/>
            <person name="Burckhardt D."/>
            <person name="Oertli M."/>
            <person name="Naumann U."/>
            <person name="Petersen F."/>
            <person name="Wong J."/>
        </authorList>
    </citation>
    <scope>NUCLEOTIDE SEQUENCE</scope>
    <source>
        <strain evidence="9">GSM-AAB239-AS_SAM_17_03QT</strain>
    </source>
</reference>
<name>A0AAX6E0D2_IRIPA</name>
<evidence type="ECO:0000256" key="7">
    <source>
        <dbReference type="ARBA" id="ARBA00023310"/>
    </source>
</evidence>
<keyword evidence="6" id="KW-0472">Membrane</keyword>
<evidence type="ECO:0000256" key="5">
    <source>
        <dbReference type="ARBA" id="ARBA00023065"/>
    </source>
</evidence>
<evidence type="ECO:0000256" key="8">
    <source>
        <dbReference type="SAM" id="MobiDB-lite"/>
    </source>
</evidence>
<dbReference type="Pfam" id="PF00213">
    <property type="entry name" value="OSCP"/>
    <property type="match status" value="1"/>
</dbReference>
<feature type="compositionally biased region" description="Low complexity" evidence="8">
    <location>
        <begin position="23"/>
        <end position="32"/>
    </location>
</feature>
<gene>
    <name evidence="9" type="ORF">M6B38_216975</name>
</gene>
<evidence type="ECO:0000313" key="10">
    <source>
        <dbReference type="Proteomes" id="UP001140949"/>
    </source>
</evidence>
<comment type="caution">
    <text evidence="9">The sequence shown here is derived from an EMBL/GenBank/DDBJ whole genome shotgun (WGS) entry which is preliminary data.</text>
</comment>
<evidence type="ECO:0000256" key="3">
    <source>
        <dbReference type="ARBA" id="ARBA00022448"/>
    </source>
</evidence>
<reference evidence="9" key="2">
    <citation type="submission" date="2023-04" db="EMBL/GenBank/DDBJ databases">
        <authorList>
            <person name="Bruccoleri R.E."/>
            <person name="Oakeley E.J."/>
            <person name="Faust A.-M."/>
            <person name="Dessus-Babus S."/>
            <person name="Altorfer M."/>
            <person name="Burckhardt D."/>
            <person name="Oertli M."/>
            <person name="Naumann U."/>
            <person name="Petersen F."/>
            <person name="Wong J."/>
        </authorList>
    </citation>
    <scope>NUCLEOTIDE SEQUENCE</scope>
    <source>
        <strain evidence="9">GSM-AAB239-AS_SAM_17_03QT</strain>
        <tissue evidence="9">Leaf</tissue>
    </source>
</reference>
<feature type="compositionally biased region" description="Polar residues" evidence="8">
    <location>
        <begin position="1"/>
        <end position="11"/>
    </location>
</feature>